<evidence type="ECO:0000256" key="7">
    <source>
        <dbReference type="ARBA" id="ARBA00023237"/>
    </source>
</evidence>
<feature type="domain" description="TonB-dependent receptor plug" evidence="12">
    <location>
        <begin position="138"/>
        <end position="247"/>
    </location>
</feature>
<protein>
    <submittedName>
        <fullName evidence="13">TonB-linked SusC/RagA family outer membrane protein</fullName>
    </submittedName>
</protein>
<evidence type="ECO:0000256" key="3">
    <source>
        <dbReference type="ARBA" id="ARBA00022452"/>
    </source>
</evidence>
<comment type="similarity">
    <text evidence="8 9">Belongs to the TonB-dependent receptor family.</text>
</comment>
<dbReference type="InterPro" id="IPR037066">
    <property type="entry name" value="Plug_dom_sf"/>
</dbReference>
<dbReference type="EMBL" id="PVTE01000048">
    <property type="protein sequence ID" value="PRY21927.1"/>
    <property type="molecule type" value="Genomic_DNA"/>
</dbReference>
<dbReference type="Gene3D" id="2.40.170.20">
    <property type="entry name" value="TonB-dependent receptor, beta-barrel domain"/>
    <property type="match status" value="1"/>
</dbReference>
<reference evidence="13 14" key="1">
    <citation type="submission" date="2018-03" db="EMBL/GenBank/DDBJ databases">
        <title>Genomic Encyclopedia of Archaeal and Bacterial Type Strains, Phase II (KMG-II): from individual species to whole genera.</title>
        <authorList>
            <person name="Goeker M."/>
        </authorList>
    </citation>
    <scope>NUCLEOTIDE SEQUENCE [LARGE SCALE GENOMIC DNA]</scope>
    <source>
        <strain evidence="13 14">DSM 28354</strain>
    </source>
</reference>
<dbReference type="OrthoDB" id="9768177at2"/>
<dbReference type="Proteomes" id="UP000238375">
    <property type="component" value="Unassembled WGS sequence"/>
</dbReference>
<keyword evidence="5 9" id="KW-0798">TonB box</keyword>
<dbReference type="InterPro" id="IPR000531">
    <property type="entry name" value="Beta-barrel_TonB"/>
</dbReference>
<keyword evidence="4 8" id="KW-0812">Transmembrane</keyword>
<dbReference type="Gene3D" id="2.170.130.10">
    <property type="entry name" value="TonB-dependent receptor, plug domain"/>
    <property type="match status" value="1"/>
</dbReference>
<feature type="chain" id="PRO_5015485556" evidence="10">
    <location>
        <begin position="28"/>
        <end position="1065"/>
    </location>
</feature>
<dbReference type="RefSeq" id="WP_106140964.1">
    <property type="nucleotide sequence ID" value="NZ_PVTE01000048.1"/>
</dbReference>
<evidence type="ECO:0000256" key="2">
    <source>
        <dbReference type="ARBA" id="ARBA00022448"/>
    </source>
</evidence>
<dbReference type="InterPro" id="IPR036942">
    <property type="entry name" value="Beta-barrel_TonB_sf"/>
</dbReference>
<dbReference type="PROSITE" id="PS52016">
    <property type="entry name" value="TONB_DEPENDENT_REC_3"/>
    <property type="match status" value="1"/>
</dbReference>
<comment type="subcellular location">
    <subcellularLocation>
        <location evidence="1 8">Cell outer membrane</location>
        <topology evidence="1 8">Multi-pass membrane protein</topology>
    </subcellularLocation>
</comment>
<dbReference type="InterPro" id="IPR012910">
    <property type="entry name" value="Plug_dom"/>
</dbReference>
<accession>A0A2T0RLB5</accession>
<evidence type="ECO:0000256" key="10">
    <source>
        <dbReference type="SAM" id="SignalP"/>
    </source>
</evidence>
<evidence type="ECO:0000256" key="5">
    <source>
        <dbReference type="ARBA" id="ARBA00023077"/>
    </source>
</evidence>
<dbReference type="InterPro" id="IPR023996">
    <property type="entry name" value="TonB-dep_OMP_SusC/RagA"/>
</dbReference>
<evidence type="ECO:0000259" key="12">
    <source>
        <dbReference type="Pfam" id="PF07715"/>
    </source>
</evidence>
<comment type="caution">
    <text evidence="13">The sequence shown here is derived from an EMBL/GenBank/DDBJ whole genome shotgun (WGS) entry which is preliminary data.</text>
</comment>
<feature type="domain" description="TonB-dependent receptor-like beta-barrel" evidence="11">
    <location>
        <begin position="441"/>
        <end position="893"/>
    </location>
</feature>
<evidence type="ECO:0000313" key="14">
    <source>
        <dbReference type="Proteomes" id="UP000238375"/>
    </source>
</evidence>
<dbReference type="InterPro" id="IPR008969">
    <property type="entry name" value="CarboxyPept-like_regulatory"/>
</dbReference>
<dbReference type="Pfam" id="PF00593">
    <property type="entry name" value="TonB_dep_Rec_b-barrel"/>
    <property type="match status" value="1"/>
</dbReference>
<evidence type="ECO:0000256" key="1">
    <source>
        <dbReference type="ARBA" id="ARBA00004571"/>
    </source>
</evidence>
<name>A0A2T0RLB5_9BACT</name>
<dbReference type="Gene3D" id="2.60.40.1120">
    <property type="entry name" value="Carboxypeptidase-like, regulatory domain"/>
    <property type="match status" value="1"/>
</dbReference>
<dbReference type="NCBIfam" id="TIGR04056">
    <property type="entry name" value="OMP_RagA_SusC"/>
    <property type="match status" value="1"/>
</dbReference>
<dbReference type="SUPFAM" id="SSF56935">
    <property type="entry name" value="Porins"/>
    <property type="match status" value="1"/>
</dbReference>
<evidence type="ECO:0000313" key="13">
    <source>
        <dbReference type="EMBL" id="PRY21927.1"/>
    </source>
</evidence>
<keyword evidence="10" id="KW-0732">Signal</keyword>
<dbReference type="AlphaFoldDB" id="A0A2T0RLB5"/>
<evidence type="ECO:0000256" key="9">
    <source>
        <dbReference type="RuleBase" id="RU003357"/>
    </source>
</evidence>
<gene>
    <name evidence="13" type="ORF">CLV58_1487</name>
</gene>
<evidence type="ECO:0000256" key="6">
    <source>
        <dbReference type="ARBA" id="ARBA00023136"/>
    </source>
</evidence>
<keyword evidence="3 8" id="KW-1134">Transmembrane beta strand</keyword>
<keyword evidence="2 8" id="KW-0813">Transport</keyword>
<dbReference type="GO" id="GO:0009279">
    <property type="term" value="C:cell outer membrane"/>
    <property type="evidence" value="ECO:0007669"/>
    <property type="project" value="UniProtKB-SubCell"/>
</dbReference>
<keyword evidence="6 8" id="KW-0472">Membrane</keyword>
<evidence type="ECO:0000256" key="8">
    <source>
        <dbReference type="PROSITE-ProRule" id="PRU01360"/>
    </source>
</evidence>
<dbReference type="Pfam" id="PF07715">
    <property type="entry name" value="Plug"/>
    <property type="match status" value="1"/>
</dbReference>
<dbReference type="InterPro" id="IPR023997">
    <property type="entry name" value="TonB-dep_OMP_SusC/RagA_CS"/>
</dbReference>
<sequence>MKQYLPTALHRLPVWLLLLLLSAPAMAQSTARMRGTVLDETGQPLVGVTVLIDEERGTAAGQSAARGTTSDAKGLFAFDNLRAGGRYTVTASYIGYEKQTTPNFLINAGDNNSLLIRMKPEQRTLNDVVVIGYGAQSKAKVTGVISQVKGQEMNRYAGSSFAQQLAGKAAGVVINDASAQPGSDPQIVIRGIGTLTAGRNPLIVVDGFPLSEGSSLNSINPQDIETIDILKDPASAAIYGSRAANGVVLITTKKGKAEKMTVSLDAYTGFQERADRVEYVDAYQAAQFFTEARDWGYLSKNATNRSISDDRATRLSKGASLRELRLNYLDPYLNNQANLTNTNWLNEVFRKGKISSYNLSFAGGSDKTNYYVGANFFDQQGIVVNSGLKRYSATIKVDSKLSNKVNLGVAINPSYTSQTYFNNGVNDWSSDPVASIYIMYPMFSPYNADGSLAISTQIKANTAEDGALGENAVALAYKIKNKRNFFRTFGNTYLSYQPIEGLTFKTLLGGDLRSSFFDYYNPSDVGAYRTAAPKPAVAQETRDFTTNFLTENTLTYSRQITDHQIDLLAGYTYQQEDYNATSVTGSSIADDNITNIAGASAFTASADRYTWTQVSYLARAQYSFKNKYLFTGTIRRDGSSRFGDDRKWGNFPSITGGWILSNEAFFPSSRLVTFAKLRASWGQSGNNQIGSYSSKALVNGDNYVWGSNLAAGFAATTTANPNLSWETKTATNIGLNLGLGTKFTVSADYYTSVTKDLLLNVPVPEQSGFSSSMQNIGRVQNNGVELELGGANIDLGPVKWGFNANLATNHNKVLALAPGQEQIITGAESNFRTRVGGPIAELYGFNVIGVYKSQEDINNTPHLTGTLVGDYKVQDLNGDGVIDLNDRQGYGTYNPKFTYGFSSNFAYKNFELSFSLVGIQGRTIYDRQIALFDESGEGFSVPSKYYFENRYNPTTNPDGFLGQPNLGNFSSARKLTRDSNLFFKKADYLRMRNIQLAYTLPKSVTSAVRLSGARVYVSANNLFTLTPYRGFNPDATSVGNVLTNGLALGNYPVARSFIIGANITF</sequence>
<evidence type="ECO:0000256" key="4">
    <source>
        <dbReference type="ARBA" id="ARBA00022692"/>
    </source>
</evidence>
<dbReference type="NCBIfam" id="TIGR04057">
    <property type="entry name" value="SusC_RagA_signa"/>
    <property type="match status" value="1"/>
</dbReference>
<keyword evidence="14" id="KW-1185">Reference proteome</keyword>
<proteinExistence type="inferred from homology"/>
<dbReference type="SUPFAM" id="SSF49464">
    <property type="entry name" value="Carboxypeptidase regulatory domain-like"/>
    <property type="match status" value="1"/>
</dbReference>
<evidence type="ECO:0000259" key="11">
    <source>
        <dbReference type="Pfam" id="PF00593"/>
    </source>
</evidence>
<feature type="signal peptide" evidence="10">
    <location>
        <begin position="1"/>
        <end position="27"/>
    </location>
</feature>
<dbReference type="InterPro" id="IPR039426">
    <property type="entry name" value="TonB-dep_rcpt-like"/>
</dbReference>
<dbReference type="Pfam" id="PF13620">
    <property type="entry name" value="CarboxypepD_reg"/>
    <property type="match status" value="1"/>
</dbReference>
<organism evidence="13 14">
    <name type="scientific">Spirosoma oryzae</name>
    <dbReference type="NCBI Taxonomy" id="1469603"/>
    <lineage>
        <taxon>Bacteria</taxon>
        <taxon>Pseudomonadati</taxon>
        <taxon>Bacteroidota</taxon>
        <taxon>Cytophagia</taxon>
        <taxon>Cytophagales</taxon>
        <taxon>Cytophagaceae</taxon>
        <taxon>Spirosoma</taxon>
    </lineage>
</organism>
<keyword evidence="7 8" id="KW-0998">Cell outer membrane</keyword>